<dbReference type="AlphaFoldDB" id="A0AAN8S8X7"/>
<proteinExistence type="predicted"/>
<reference evidence="2 3" key="1">
    <citation type="submission" date="2023-10" db="EMBL/GenBank/DDBJ databases">
        <title>Genomes of two closely related lineages of the louse Polyplax serrata with different host specificities.</title>
        <authorList>
            <person name="Martinu J."/>
            <person name="Tarabai H."/>
            <person name="Stefka J."/>
            <person name="Hypsa V."/>
        </authorList>
    </citation>
    <scope>NUCLEOTIDE SEQUENCE [LARGE SCALE GENOMIC DNA]</scope>
    <source>
        <strain evidence="2">HR10_N</strain>
    </source>
</reference>
<dbReference type="InterPro" id="IPR057589">
    <property type="entry name" value="GT_PLOD"/>
</dbReference>
<dbReference type="GO" id="GO:0008475">
    <property type="term" value="F:procollagen-lysine 5-dioxygenase activity"/>
    <property type="evidence" value="ECO:0007669"/>
    <property type="project" value="TreeGrafter"/>
</dbReference>
<gene>
    <name evidence="2" type="ORF">RUM43_008241</name>
</gene>
<feature type="domain" description="PLOD1-3-like GT" evidence="1">
    <location>
        <begin position="15"/>
        <end position="259"/>
    </location>
</feature>
<dbReference type="Pfam" id="PF25342">
    <property type="entry name" value="GT_PLOD"/>
    <property type="match status" value="1"/>
</dbReference>
<name>A0AAN8S8X7_POLSC</name>
<dbReference type="GO" id="GO:0005783">
    <property type="term" value="C:endoplasmic reticulum"/>
    <property type="evidence" value="ECO:0007669"/>
    <property type="project" value="TreeGrafter"/>
</dbReference>
<protein>
    <recommendedName>
        <fullName evidence="1">PLOD1-3-like GT domain-containing protein</fullName>
    </recommendedName>
</protein>
<dbReference type="PANTHER" id="PTHR10730">
    <property type="entry name" value="PROCOLLAGEN-LYSINE,2-OXOGLUTARATE 5-DIOXYGENASE/GLYCOSYLTRANSFERASE 25 FAMILY MEMBER"/>
    <property type="match status" value="1"/>
</dbReference>
<dbReference type="PANTHER" id="PTHR10730:SF45">
    <property type="entry name" value="PROCOLLAGEN-LYSINE,2-OXOGLUTARATE 5-DIOXYGENASE"/>
    <property type="match status" value="1"/>
</dbReference>
<dbReference type="Proteomes" id="UP001372834">
    <property type="component" value="Unassembled WGS sequence"/>
</dbReference>
<sequence length="434" mass="49781">MTCDDLSEEDTLPSERDVLVLTVATNSTCGYKRFLRSAKTFNIPVKTLGFGAKWRGGSMVSTGGGHKVNLLREEVAKHKKYKNKIIIFTDSYDVIFLGGVDDIVEQFKAMDARVVFGAEPFCWPDKSLASEYPSQSRGKRYLNSGGFIGYAPELYDILSHTSIGDEDDDQLFYTQAYLKGSMREKLKIKLDHKSKIFHNLHGAMDELSIRFKNGQPYLENTLMKTSPLIVHGNGPDVVKVGLNNLGNYLPHVWSSEDGCIHCKENMMVLSDSDMSNYPRVYIAVFISKPTPFIDEFLQKVSQLKYPKNRIDLFVYNNVEYHEKNVNDFLKKFSKKYKTVKQIKPEDDVTETHAKTLSIDHFKNTMSEYYLNLDSEAHLDNPYTLKLLIEQNRTIVAPMLVRPYKAWSNFWGSIAEDGFYARSFDYMDLVNNEKR</sequence>
<dbReference type="InterPro" id="IPR050757">
    <property type="entry name" value="Collagen_mod_GT25"/>
</dbReference>
<accession>A0AAN8S8X7</accession>
<comment type="caution">
    <text evidence="2">The sequence shown here is derived from an EMBL/GenBank/DDBJ whole genome shotgun (WGS) entry which is preliminary data.</text>
</comment>
<organism evidence="2 3">
    <name type="scientific">Polyplax serrata</name>
    <name type="common">Common mouse louse</name>
    <dbReference type="NCBI Taxonomy" id="468196"/>
    <lineage>
        <taxon>Eukaryota</taxon>
        <taxon>Metazoa</taxon>
        <taxon>Ecdysozoa</taxon>
        <taxon>Arthropoda</taxon>
        <taxon>Hexapoda</taxon>
        <taxon>Insecta</taxon>
        <taxon>Pterygota</taxon>
        <taxon>Neoptera</taxon>
        <taxon>Paraneoptera</taxon>
        <taxon>Psocodea</taxon>
        <taxon>Troctomorpha</taxon>
        <taxon>Phthiraptera</taxon>
        <taxon>Anoplura</taxon>
        <taxon>Polyplacidae</taxon>
        <taxon>Polyplax</taxon>
    </lineage>
</organism>
<evidence type="ECO:0000259" key="1">
    <source>
        <dbReference type="Pfam" id="PF25342"/>
    </source>
</evidence>
<dbReference type="EMBL" id="JAWJWE010000003">
    <property type="protein sequence ID" value="KAK6639964.1"/>
    <property type="molecule type" value="Genomic_DNA"/>
</dbReference>
<evidence type="ECO:0000313" key="3">
    <source>
        <dbReference type="Proteomes" id="UP001372834"/>
    </source>
</evidence>
<evidence type="ECO:0000313" key="2">
    <source>
        <dbReference type="EMBL" id="KAK6639964.1"/>
    </source>
</evidence>